<evidence type="ECO:0000256" key="9">
    <source>
        <dbReference type="RuleBase" id="RU366055"/>
    </source>
</evidence>
<comment type="cofactor">
    <cofactor evidence="1 9">
        <name>Mg(2+)</name>
        <dbReference type="ChEBI" id="CHEBI:18420"/>
    </cofactor>
</comment>
<evidence type="ECO:0000256" key="1">
    <source>
        <dbReference type="ARBA" id="ARBA00001946"/>
    </source>
</evidence>
<feature type="transmembrane region" description="Helical" evidence="10">
    <location>
        <begin position="12"/>
        <end position="32"/>
    </location>
</feature>
<evidence type="ECO:0000256" key="3">
    <source>
        <dbReference type="ARBA" id="ARBA00022722"/>
    </source>
</evidence>
<dbReference type="PROSITE" id="PS01070">
    <property type="entry name" value="NUCLEASE_NON_SPEC"/>
    <property type="match status" value="1"/>
</dbReference>
<dbReference type="CDD" id="cd00091">
    <property type="entry name" value="NUC"/>
    <property type="match status" value="1"/>
</dbReference>
<dbReference type="RefSeq" id="XP_038044476.1">
    <property type="nucleotide sequence ID" value="XM_038188548.1"/>
</dbReference>
<evidence type="ECO:0000256" key="5">
    <source>
        <dbReference type="ARBA" id="ARBA00022759"/>
    </source>
</evidence>
<dbReference type="GO" id="GO:0005743">
    <property type="term" value="C:mitochondrial inner membrane"/>
    <property type="evidence" value="ECO:0007669"/>
    <property type="project" value="TreeGrafter"/>
</dbReference>
<dbReference type="GO" id="GO:0003676">
    <property type="term" value="F:nucleic acid binding"/>
    <property type="evidence" value="ECO:0007669"/>
    <property type="project" value="InterPro"/>
</dbReference>
<feature type="transmembrane region" description="Helical" evidence="10">
    <location>
        <begin position="319"/>
        <end position="339"/>
    </location>
</feature>
<evidence type="ECO:0000256" key="4">
    <source>
        <dbReference type="ARBA" id="ARBA00022723"/>
    </source>
</evidence>
<dbReference type="Gene3D" id="3.40.570.10">
    <property type="entry name" value="Extracellular Endonuclease, subunit A"/>
    <property type="match status" value="1"/>
</dbReference>
<keyword evidence="9" id="KW-0378">Hydrolase</keyword>
<dbReference type="InterPro" id="IPR020821">
    <property type="entry name" value="ENPP1-3/EXOG-like_nuc-like"/>
</dbReference>
<evidence type="ECO:0000256" key="2">
    <source>
        <dbReference type="ARBA" id="ARBA00010052"/>
    </source>
</evidence>
<dbReference type="GO" id="GO:0004521">
    <property type="term" value="F:RNA endonuclease activity"/>
    <property type="evidence" value="ECO:0007669"/>
    <property type="project" value="TreeGrafter"/>
</dbReference>
<dbReference type="SUPFAM" id="SSF54060">
    <property type="entry name" value="His-Me finger endonucleases"/>
    <property type="match status" value="1"/>
</dbReference>
<dbReference type="InterPro" id="IPR001604">
    <property type="entry name" value="Endo_G_ENPP1-like_dom"/>
</dbReference>
<dbReference type="GO" id="GO:0005634">
    <property type="term" value="C:nucleus"/>
    <property type="evidence" value="ECO:0007669"/>
    <property type="project" value="TreeGrafter"/>
</dbReference>
<dbReference type="EnsemblMetazoa" id="XM_038188548.1">
    <property type="protein sequence ID" value="XP_038044476.1"/>
    <property type="gene ID" value="LOC119719188"/>
</dbReference>
<dbReference type="SMART" id="SM00477">
    <property type="entry name" value="NUC"/>
    <property type="match status" value="1"/>
</dbReference>
<dbReference type="GO" id="GO:0046872">
    <property type="term" value="F:metal ion binding"/>
    <property type="evidence" value="ECO:0007669"/>
    <property type="project" value="UniProtKB-KW"/>
</dbReference>
<evidence type="ECO:0000313" key="14">
    <source>
        <dbReference type="Proteomes" id="UP000887568"/>
    </source>
</evidence>
<keyword evidence="10" id="KW-1133">Transmembrane helix</keyword>
<keyword evidence="6" id="KW-0460">Magnesium</keyword>
<dbReference type="Proteomes" id="UP000887568">
    <property type="component" value="Unplaced"/>
</dbReference>
<evidence type="ECO:0000259" key="11">
    <source>
        <dbReference type="SMART" id="SM00477"/>
    </source>
</evidence>
<dbReference type="Pfam" id="PF01223">
    <property type="entry name" value="Endonuclease_NS"/>
    <property type="match status" value="1"/>
</dbReference>
<keyword evidence="5 9" id="KW-0255">Endonuclease</keyword>
<name>A0A913Z0F2_PATMI</name>
<accession>A0A913Z0F2</accession>
<dbReference type="GO" id="GO:0000014">
    <property type="term" value="F:single-stranded DNA endodeoxyribonuclease activity"/>
    <property type="evidence" value="ECO:0007669"/>
    <property type="project" value="TreeGrafter"/>
</dbReference>
<evidence type="ECO:0000256" key="8">
    <source>
        <dbReference type="PIRSR" id="PIRSR640255-2"/>
    </source>
</evidence>
<evidence type="ECO:0000256" key="10">
    <source>
        <dbReference type="SAM" id="Phobius"/>
    </source>
</evidence>
<protein>
    <recommendedName>
        <fullName evidence="9">Endonuclease</fullName>
        <ecNumber evidence="9">3.1.30.-</ecNumber>
    </recommendedName>
</protein>
<keyword evidence="4 8" id="KW-0479">Metal-binding</keyword>
<reference evidence="13" key="1">
    <citation type="submission" date="2022-11" db="UniProtKB">
        <authorList>
            <consortium name="EnsemblMetazoa"/>
        </authorList>
    </citation>
    <scope>IDENTIFICATION</scope>
</reference>
<dbReference type="InterPro" id="IPR018524">
    <property type="entry name" value="DNA/RNA_endonuclease_AS"/>
</dbReference>
<dbReference type="AlphaFoldDB" id="A0A913Z0F2"/>
<feature type="domain" description="ENPP1-3/EXOG-like endonuclease/phosphodiesterase" evidence="11">
    <location>
        <begin position="78"/>
        <end position="293"/>
    </location>
</feature>
<dbReference type="PANTHER" id="PTHR13966:SF19">
    <property type="entry name" value="NUCLEASE EXOG, MITOCHONDRIAL"/>
    <property type="match status" value="1"/>
</dbReference>
<comment type="similarity">
    <text evidence="2 9">Belongs to the DNA/RNA non-specific endonuclease family.</text>
</comment>
<keyword evidence="10" id="KW-0472">Membrane</keyword>
<feature type="active site" description="Proton acceptor" evidence="7">
    <location>
        <position position="142"/>
    </location>
</feature>
<evidence type="ECO:0000256" key="7">
    <source>
        <dbReference type="PIRSR" id="PIRSR640255-1"/>
    </source>
</evidence>
<evidence type="ECO:0000256" key="6">
    <source>
        <dbReference type="ARBA" id="ARBA00022842"/>
    </source>
</evidence>
<sequence>MAEDIKTFQGGFAVGFVVSLVLCFVYLGILSAEQQRPLVVPVETYKFKAPKVTEKGGPAASLILKYGVPDRGPLTLNYENHIVGYDQAKKIPIWVAEFITKDHVQGDGDRDKCSFKPDRDKVDNMFSSTLDDYSKSGYDRGHMSPAANHKHSQDAMCDSFFLTNVVPQNSQHNRRYWRDVEAYCRDLTKMYEEVRVITGTLLLPDTAQGATQGSRFVKYEVIGESNVTVPTHLYKIIIVENATETAKTTLFAAAFLLPNEKVDSNIPLITFKVPLSQLESAAGLRFFPRLADAPVGDLCSIDPCKLRGEMAGYSTMGRLPSGFLLIIVVSVLVFLLFKWKEQVEKANKK</sequence>
<dbReference type="OrthoDB" id="5418055at2759"/>
<keyword evidence="14" id="KW-1185">Reference proteome</keyword>
<proteinExistence type="inferred from homology"/>
<dbReference type="GO" id="GO:0006309">
    <property type="term" value="P:apoptotic DNA fragmentation"/>
    <property type="evidence" value="ECO:0007669"/>
    <property type="project" value="TreeGrafter"/>
</dbReference>
<dbReference type="GeneID" id="119719188"/>
<dbReference type="SMART" id="SM00892">
    <property type="entry name" value="Endonuclease_NS"/>
    <property type="match status" value="1"/>
</dbReference>
<feature type="domain" description="DNA/RNA non-specific endonuclease/pyrophosphatase/phosphodiesterase" evidence="12">
    <location>
        <begin position="77"/>
        <end position="293"/>
    </location>
</feature>
<dbReference type="PANTHER" id="PTHR13966">
    <property type="entry name" value="ENDONUCLEASE RELATED"/>
    <property type="match status" value="1"/>
</dbReference>
<dbReference type="InterPro" id="IPR040255">
    <property type="entry name" value="Non-specific_endonuclease"/>
</dbReference>
<dbReference type="EC" id="3.1.30.-" evidence="9"/>
<dbReference type="InterPro" id="IPR044929">
    <property type="entry name" value="DNA/RNA_non-sp_Endonuclease_sf"/>
</dbReference>
<organism evidence="13 14">
    <name type="scientific">Patiria miniata</name>
    <name type="common">Bat star</name>
    <name type="synonym">Asterina miniata</name>
    <dbReference type="NCBI Taxonomy" id="46514"/>
    <lineage>
        <taxon>Eukaryota</taxon>
        <taxon>Metazoa</taxon>
        <taxon>Echinodermata</taxon>
        <taxon>Eleutherozoa</taxon>
        <taxon>Asterozoa</taxon>
        <taxon>Asteroidea</taxon>
        <taxon>Valvatacea</taxon>
        <taxon>Valvatida</taxon>
        <taxon>Asterinidae</taxon>
        <taxon>Patiria</taxon>
    </lineage>
</organism>
<dbReference type="InterPro" id="IPR044925">
    <property type="entry name" value="His-Me_finger_sf"/>
</dbReference>
<evidence type="ECO:0000313" key="13">
    <source>
        <dbReference type="EnsemblMetazoa" id="XP_038044476.1"/>
    </source>
</evidence>
<dbReference type="OMA" id="QLTACCK"/>
<keyword evidence="3 9" id="KW-0540">Nuclease</keyword>
<keyword evidence="10" id="KW-0812">Transmembrane</keyword>
<feature type="binding site" evidence="8">
    <location>
        <position position="173"/>
    </location>
    <ligand>
        <name>Mg(2+)</name>
        <dbReference type="ChEBI" id="CHEBI:18420"/>
        <note>catalytic</note>
    </ligand>
</feature>
<evidence type="ECO:0000259" key="12">
    <source>
        <dbReference type="SMART" id="SM00892"/>
    </source>
</evidence>